<reference evidence="2" key="1">
    <citation type="journal article" date="2023" name="Proc. Natl. Acad. Sci. U.S.A.">
        <title>Genomic and structural basis for evolution of tropane alkaloid biosynthesis.</title>
        <authorList>
            <person name="Wanga Y.-J."/>
            <person name="Taina T."/>
            <person name="Yua J.-Y."/>
            <person name="Lia J."/>
            <person name="Xua B."/>
            <person name="Chenc J."/>
            <person name="D'Auriad J.C."/>
            <person name="Huanga J.-P."/>
            <person name="Huanga S.-X."/>
        </authorList>
    </citation>
    <scope>NUCLEOTIDE SEQUENCE [LARGE SCALE GENOMIC DNA]</scope>
    <source>
        <strain evidence="2">cv. KIB-2019</strain>
    </source>
</reference>
<evidence type="ECO:0000313" key="1">
    <source>
        <dbReference type="EMBL" id="KAJ8547735.1"/>
    </source>
</evidence>
<evidence type="ECO:0000313" key="2">
    <source>
        <dbReference type="Proteomes" id="UP001152561"/>
    </source>
</evidence>
<keyword evidence="2" id="KW-1185">Reference proteome</keyword>
<dbReference type="EMBL" id="JAJAGQ010000012">
    <property type="protein sequence ID" value="KAJ8547735.1"/>
    <property type="molecule type" value="Genomic_DNA"/>
</dbReference>
<name>A0A9Q1LYH2_9SOLA</name>
<protein>
    <submittedName>
        <fullName evidence="1">Uncharacterized protein</fullName>
    </submittedName>
</protein>
<sequence length="275" mass="30863">MDGKGKNLMDQELKHANNFRNKANYLARVLSSGRVVENPEKFNLIKDNRVFTMEKNPGKFINEKSINGNVVEAELSFKVVVRNKFAALTNEEGCQNTVNEGVKEQGNQEAIEATVISQDQERADDAMEEVEEVSSTDKFDDNTIDEMGIKQIKLVEDQNAKTMKMVQINNQLSTGDKAVIVSSSSCDQISLLKKNSPMRKLHDLISHNISEDGIPLIDKSNEAAIIEDKEENLQEKRGDITFGLLVFYVYSLKHIFLNSMLRTEIHGNGKAKLGL</sequence>
<dbReference type="AlphaFoldDB" id="A0A9Q1LYH2"/>
<dbReference type="Proteomes" id="UP001152561">
    <property type="component" value="Unassembled WGS sequence"/>
</dbReference>
<gene>
    <name evidence="1" type="ORF">K7X08_011321</name>
</gene>
<comment type="caution">
    <text evidence="1">The sequence shown here is derived from an EMBL/GenBank/DDBJ whole genome shotgun (WGS) entry which is preliminary data.</text>
</comment>
<accession>A0A9Q1LYH2</accession>
<organism evidence="1 2">
    <name type="scientific">Anisodus acutangulus</name>
    <dbReference type="NCBI Taxonomy" id="402998"/>
    <lineage>
        <taxon>Eukaryota</taxon>
        <taxon>Viridiplantae</taxon>
        <taxon>Streptophyta</taxon>
        <taxon>Embryophyta</taxon>
        <taxon>Tracheophyta</taxon>
        <taxon>Spermatophyta</taxon>
        <taxon>Magnoliopsida</taxon>
        <taxon>eudicotyledons</taxon>
        <taxon>Gunneridae</taxon>
        <taxon>Pentapetalae</taxon>
        <taxon>asterids</taxon>
        <taxon>lamiids</taxon>
        <taxon>Solanales</taxon>
        <taxon>Solanaceae</taxon>
        <taxon>Solanoideae</taxon>
        <taxon>Hyoscyameae</taxon>
        <taxon>Anisodus</taxon>
    </lineage>
</organism>
<dbReference type="OrthoDB" id="1329219at2759"/>
<proteinExistence type="predicted"/>